<feature type="domain" description="C2" evidence="1">
    <location>
        <begin position="1"/>
        <end position="128"/>
    </location>
</feature>
<organism evidence="2 3">
    <name type="scientific">Potamilus streckersoni</name>
    <dbReference type="NCBI Taxonomy" id="2493646"/>
    <lineage>
        <taxon>Eukaryota</taxon>
        <taxon>Metazoa</taxon>
        <taxon>Spiralia</taxon>
        <taxon>Lophotrochozoa</taxon>
        <taxon>Mollusca</taxon>
        <taxon>Bivalvia</taxon>
        <taxon>Autobranchia</taxon>
        <taxon>Heteroconchia</taxon>
        <taxon>Palaeoheterodonta</taxon>
        <taxon>Unionida</taxon>
        <taxon>Unionoidea</taxon>
        <taxon>Unionidae</taxon>
        <taxon>Ambleminae</taxon>
        <taxon>Lampsilini</taxon>
        <taxon>Potamilus</taxon>
    </lineage>
</organism>
<accession>A0AAE0TMP7</accession>
<dbReference type="Proteomes" id="UP001195483">
    <property type="component" value="Unassembled WGS sequence"/>
</dbReference>
<evidence type="ECO:0000313" key="3">
    <source>
        <dbReference type="Proteomes" id="UP001195483"/>
    </source>
</evidence>
<comment type="caution">
    <text evidence="2">The sequence shown here is derived from an EMBL/GenBank/DDBJ whole genome shotgun (WGS) entry which is preliminary data.</text>
</comment>
<proteinExistence type="predicted"/>
<dbReference type="EMBL" id="JAEAOA010001325">
    <property type="protein sequence ID" value="KAK3612053.1"/>
    <property type="molecule type" value="Genomic_DNA"/>
</dbReference>
<reference evidence="2" key="2">
    <citation type="journal article" date="2021" name="Genome Biol. Evol.">
        <title>Developing a high-quality reference genome for a parasitic bivalve with doubly uniparental inheritance (Bivalvia: Unionida).</title>
        <authorList>
            <person name="Smith C.H."/>
        </authorList>
    </citation>
    <scope>NUCLEOTIDE SEQUENCE</scope>
    <source>
        <strain evidence="2">CHS0354</strain>
        <tissue evidence="2">Mantle</tissue>
    </source>
</reference>
<dbReference type="InterPro" id="IPR000008">
    <property type="entry name" value="C2_dom"/>
</dbReference>
<evidence type="ECO:0000259" key="1">
    <source>
        <dbReference type="PROSITE" id="PS50004"/>
    </source>
</evidence>
<dbReference type="InterPro" id="IPR045052">
    <property type="entry name" value="Copine"/>
</dbReference>
<dbReference type="GO" id="GO:0005544">
    <property type="term" value="F:calcium-dependent phospholipid binding"/>
    <property type="evidence" value="ECO:0007669"/>
    <property type="project" value="InterPro"/>
</dbReference>
<reference evidence="2" key="1">
    <citation type="journal article" date="2021" name="Genome Biol. Evol.">
        <title>A High-Quality Reference Genome for a Parasitic Bivalve with Doubly Uniparental Inheritance (Bivalvia: Unionida).</title>
        <authorList>
            <person name="Smith C.H."/>
        </authorList>
    </citation>
    <scope>NUCLEOTIDE SEQUENCE</scope>
    <source>
        <strain evidence="2">CHS0354</strain>
    </source>
</reference>
<name>A0AAE0TMP7_9BIVA</name>
<dbReference type="PANTHER" id="PTHR10857">
    <property type="entry name" value="COPINE"/>
    <property type="match status" value="1"/>
</dbReference>
<dbReference type="InterPro" id="IPR035892">
    <property type="entry name" value="C2_domain_sf"/>
</dbReference>
<dbReference type="AlphaFoldDB" id="A0AAE0TMP7"/>
<reference evidence="2" key="3">
    <citation type="submission" date="2023-05" db="EMBL/GenBank/DDBJ databases">
        <authorList>
            <person name="Smith C.H."/>
        </authorList>
    </citation>
    <scope>NUCLEOTIDE SEQUENCE</scope>
    <source>
        <strain evidence="2">CHS0354</strain>
        <tissue evidence="2">Mantle</tissue>
    </source>
</reference>
<dbReference type="SUPFAM" id="SSF49562">
    <property type="entry name" value="C2 domain (Calcium/lipid-binding domain, CaLB)"/>
    <property type="match status" value="1"/>
</dbReference>
<dbReference type="CDD" id="cd04048">
    <property type="entry name" value="C2A_Copine"/>
    <property type="match status" value="1"/>
</dbReference>
<dbReference type="Pfam" id="PF00168">
    <property type="entry name" value="C2"/>
    <property type="match status" value="1"/>
</dbReference>
<dbReference type="GO" id="GO:0005886">
    <property type="term" value="C:plasma membrane"/>
    <property type="evidence" value="ECO:0007669"/>
    <property type="project" value="TreeGrafter"/>
</dbReference>
<protein>
    <recommendedName>
        <fullName evidence="1">C2 domain-containing protein</fullName>
    </recommendedName>
</protein>
<keyword evidence="3" id="KW-1185">Reference proteome</keyword>
<dbReference type="PROSITE" id="PS50004">
    <property type="entry name" value="C2"/>
    <property type="match status" value="1"/>
</dbReference>
<dbReference type="PANTHER" id="PTHR10857:SF106">
    <property type="entry name" value="C2 DOMAIN-CONTAINING PROTEIN"/>
    <property type="match status" value="1"/>
</dbReference>
<dbReference type="Gene3D" id="2.60.40.150">
    <property type="entry name" value="C2 domain"/>
    <property type="match status" value="1"/>
</dbReference>
<gene>
    <name evidence="2" type="ORF">CHS0354_021737</name>
</gene>
<dbReference type="GO" id="GO:0071277">
    <property type="term" value="P:cellular response to calcium ion"/>
    <property type="evidence" value="ECO:0007669"/>
    <property type="project" value="TreeGrafter"/>
</dbReference>
<evidence type="ECO:0000313" key="2">
    <source>
        <dbReference type="EMBL" id="KAK3612053.1"/>
    </source>
</evidence>
<sequence length="133" mass="15344">MANSVARHFQSITASGSKSKLEITVSCRHLKDRSEFSKCNPTCALSIYDRNTVLFYDIGRTETIVDSADPDFVYKFVLDYYFQESQKIRFEIYDVNRPGERLKKQIINAFKKITKKGYKNSGEICQKDMSACI</sequence>